<dbReference type="GO" id="GO:0016301">
    <property type="term" value="F:kinase activity"/>
    <property type="evidence" value="ECO:0007669"/>
    <property type="project" value="UniProtKB-KW"/>
</dbReference>
<keyword evidence="5" id="KW-1185">Reference proteome</keyword>
<dbReference type="InterPro" id="IPR052562">
    <property type="entry name" value="Ketohexokinase-related"/>
</dbReference>
<dbReference type="SUPFAM" id="SSF53613">
    <property type="entry name" value="Ribokinase-like"/>
    <property type="match status" value="1"/>
</dbReference>
<dbReference type="Proteomes" id="UP001190700">
    <property type="component" value="Unassembled WGS sequence"/>
</dbReference>
<dbReference type="AlphaFoldDB" id="A0AAE0BTD5"/>
<name>A0AAE0BTD5_9CHLO</name>
<keyword evidence="1" id="KW-0808">Transferase</keyword>
<reference evidence="4 5" key="1">
    <citation type="journal article" date="2015" name="Genome Biol. Evol.">
        <title>Comparative Genomics of a Bacterivorous Green Alga Reveals Evolutionary Causalities and Consequences of Phago-Mixotrophic Mode of Nutrition.</title>
        <authorList>
            <person name="Burns J.A."/>
            <person name="Paasch A."/>
            <person name="Narechania A."/>
            <person name="Kim E."/>
        </authorList>
    </citation>
    <scope>NUCLEOTIDE SEQUENCE [LARGE SCALE GENOMIC DNA]</scope>
    <source>
        <strain evidence="4 5">PLY_AMNH</strain>
    </source>
</reference>
<dbReference type="InterPro" id="IPR011611">
    <property type="entry name" value="PfkB_dom"/>
</dbReference>
<keyword evidence="2" id="KW-0418">Kinase</keyword>
<gene>
    <name evidence="4" type="ORF">CYMTET_48668</name>
</gene>
<dbReference type="InterPro" id="IPR002139">
    <property type="entry name" value="Ribo/fructo_kinase"/>
</dbReference>
<evidence type="ECO:0000313" key="5">
    <source>
        <dbReference type="Proteomes" id="UP001190700"/>
    </source>
</evidence>
<accession>A0AAE0BTD5</accession>
<proteinExistence type="predicted"/>
<dbReference type="PRINTS" id="PR00990">
    <property type="entry name" value="RIBOKINASE"/>
</dbReference>
<dbReference type="Gene3D" id="3.40.1190.20">
    <property type="match status" value="2"/>
</dbReference>
<dbReference type="PANTHER" id="PTHR42774:SF3">
    <property type="entry name" value="KETOHEXOKINASE"/>
    <property type="match status" value="1"/>
</dbReference>
<dbReference type="EMBL" id="LGRX02033367">
    <property type="protein sequence ID" value="KAK3241579.1"/>
    <property type="molecule type" value="Genomic_DNA"/>
</dbReference>
<evidence type="ECO:0000313" key="4">
    <source>
        <dbReference type="EMBL" id="KAK3241579.1"/>
    </source>
</evidence>
<evidence type="ECO:0000259" key="3">
    <source>
        <dbReference type="Pfam" id="PF00294"/>
    </source>
</evidence>
<evidence type="ECO:0000256" key="2">
    <source>
        <dbReference type="ARBA" id="ARBA00022777"/>
    </source>
</evidence>
<protein>
    <recommendedName>
        <fullName evidence="3">Carbohydrate kinase PfkB domain-containing protein</fullName>
    </recommendedName>
</protein>
<dbReference type="InterPro" id="IPR029056">
    <property type="entry name" value="Ribokinase-like"/>
</dbReference>
<dbReference type="PANTHER" id="PTHR42774">
    <property type="entry name" value="PHOSPHOTRANSFERASE SYSTEM TRANSPORT PROTEIN"/>
    <property type="match status" value="1"/>
</dbReference>
<feature type="domain" description="Carbohydrate kinase PfkB" evidence="3">
    <location>
        <begin position="16"/>
        <end position="239"/>
    </location>
</feature>
<comment type="caution">
    <text evidence="4">The sequence shown here is derived from an EMBL/GenBank/DDBJ whole genome shotgun (WGS) entry which is preliminary data.</text>
</comment>
<evidence type="ECO:0000256" key="1">
    <source>
        <dbReference type="ARBA" id="ARBA00022679"/>
    </source>
</evidence>
<feature type="domain" description="Carbohydrate kinase PfkB" evidence="3">
    <location>
        <begin position="324"/>
        <end position="382"/>
    </location>
</feature>
<sequence length="393" mass="41403">MGGIGVDYLASVAAYPEANDKLRTQQLEVQGGGNCGNALTATARLGLQPVIISKVGNDAMGDTIVQGLEDEGIDATHVLRGEGASPFTYIIVDQEGGTRTCIHTPGPALDPMEITAPLLQDALDGAALVYFDGRLTEAALLVAEAASKAGVPILVEAERLRPNLEKLLPYADYVITSETFPSSWTGEELVGNALLEMASRLPDAKFIVTTLGSEGSMLFEWKEPDDMAAAKTAVPVEEVIRRLKHKANSGADDKVTVHSSGLLSLASSGKECAEAARAKAIEAAQAAAISNADSGNAERYLASADPGSLEMLDEDRRQFFGEILFCPSWPTEVIDTTGAGDAFIGTMCYSLCTGLSREKSLMLSSFVAATKCRQLGPRPGLPRIADVPASLLN</sequence>
<organism evidence="4 5">
    <name type="scientific">Cymbomonas tetramitiformis</name>
    <dbReference type="NCBI Taxonomy" id="36881"/>
    <lineage>
        <taxon>Eukaryota</taxon>
        <taxon>Viridiplantae</taxon>
        <taxon>Chlorophyta</taxon>
        <taxon>Pyramimonadophyceae</taxon>
        <taxon>Pyramimonadales</taxon>
        <taxon>Pyramimonadaceae</taxon>
        <taxon>Cymbomonas</taxon>
    </lineage>
</organism>
<dbReference type="Pfam" id="PF00294">
    <property type="entry name" value="PfkB"/>
    <property type="match status" value="2"/>
</dbReference>